<keyword evidence="2" id="KW-1185">Reference proteome</keyword>
<organism evidence="1 2">
    <name type="scientific">Jiella pelagia</name>
    <dbReference type="NCBI Taxonomy" id="2986949"/>
    <lineage>
        <taxon>Bacteria</taxon>
        <taxon>Pseudomonadati</taxon>
        <taxon>Pseudomonadota</taxon>
        <taxon>Alphaproteobacteria</taxon>
        <taxon>Hyphomicrobiales</taxon>
        <taxon>Aurantimonadaceae</taxon>
        <taxon>Jiella</taxon>
    </lineage>
</organism>
<dbReference type="EMBL" id="CP114029">
    <property type="protein sequence ID" value="WAP68474.1"/>
    <property type="molecule type" value="Genomic_DNA"/>
</dbReference>
<name>A0ABY7BXC5_9HYPH</name>
<proteinExistence type="predicted"/>
<dbReference type="RefSeq" id="WP_268880892.1">
    <property type="nucleotide sequence ID" value="NZ_CP114029.1"/>
</dbReference>
<accession>A0ABY7BXC5</accession>
<evidence type="ECO:0000313" key="2">
    <source>
        <dbReference type="Proteomes" id="UP001164020"/>
    </source>
</evidence>
<evidence type="ECO:0000313" key="1">
    <source>
        <dbReference type="EMBL" id="WAP68474.1"/>
    </source>
</evidence>
<sequence length="113" mass="12193">MTMFQLIVGVIDLGSPDERHVVHVEMKGADTALIEATSRLMIYASDTLYDCELHLLADGGIAGGHIASDSYLPPMRSEADVDCTAGWLASFYPDRPSRDGHAALLQEMEGGRA</sequence>
<protein>
    <submittedName>
        <fullName evidence="1">Uncharacterized protein</fullName>
    </submittedName>
</protein>
<gene>
    <name evidence="1" type="ORF">OH818_24710</name>
</gene>
<dbReference type="Proteomes" id="UP001164020">
    <property type="component" value="Chromosome"/>
</dbReference>
<reference evidence="1" key="1">
    <citation type="submission" date="2022-12" db="EMBL/GenBank/DDBJ databases">
        <title>Jiella pelagia sp. nov., isolated from phosphonate enriched culture of Northwest Pacific surface seawater.</title>
        <authorList>
            <person name="Shin D.Y."/>
            <person name="Hwang C.Y."/>
        </authorList>
    </citation>
    <scope>NUCLEOTIDE SEQUENCE</scope>
    <source>
        <strain evidence="1">HL-NP1</strain>
    </source>
</reference>